<evidence type="ECO:0000313" key="11">
    <source>
        <dbReference type="Proteomes" id="UP001174136"/>
    </source>
</evidence>
<gene>
    <name evidence="10" type="primary">trha</name>
    <name evidence="10" type="ORF">N1851_009626</name>
</gene>
<evidence type="ECO:0000313" key="10">
    <source>
        <dbReference type="EMBL" id="KAK0149641.1"/>
    </source>
</evidence>
<dbReference type="AlphaFoldDB" id="A0AA47P3U9"/>
<comment type="subcellular location">
    <subcellularLocation>
        <location evidence="1">Secreted</location>
    </subcellularLocation>
</comment>
<dbReference type="PIRSF" id="PIRSF001795">
    <property type="entry name" value="TRH"/>
    <property type="match status" value="1"/>
</dbReference>
<comment type="caution">
    <text evidence="10">The sequence shown here is derived from an EMBL/GenBank/DDBJ whole genome shotgun (WGS) entry which is preliminary data.</text>
</comment>
<dbReference type="GO" id="GO:0030141">
    <property type="term" value="C:secretory granule"/>
    <property type="evidence" value="ECO:0007669"/>
    <property type="project" value="TreeGrafter"/>
</dbReference>
<feature type="compositionally biased region" description="Low complexity" evidence="9">
    <location>
        <begin position="235"/>
        <end position="246"/>
    </location>
</feature>
<dbReference type="GO" id="GO:0014050">
    <property type="term" value="P:negative regulation of glutamate secretion"/>
    <property type="evidence" value="ECO:0007669"/>
    <property type="project" value="TreeGrafter"/>
</dbReference>
<dbReference type="GO" id="GO:0009755">
    <property type="term" value="P:hormone-mediated signaling pathway"/>
    <property type="evidence" value="ECO:0007669"/>
    <property type="project" value="InterPro"/>
</dbReference>
<dbReference type="GO" id="GO:0005576">
    <property type="term" value="C:extracellular region"/>
    <property type="evidence" value="ECO:0007669"/>
    <property type="project" value="UniProtKB-SubCell"/>
</dbReference>
<dbReference type="EMBL" id="JAOPHQ010001728">
    <property type="protein sequence ID" value="KAK0149641.1"/>
    <property type="molecule type" value="Genomic_DNA"/>
</dbReference>
<reference evidence="10" key="1">
    <citation type="journal article" date="2023" name="Front. Mar. Sci.">
        <title>A new Merluccius polli reference genome to investigate the effects of global change in West African waters.</title>
        <authorList>
            <person name="Mateo J.L."/>
            <person name="Blanco-Fernandez C."/>
            <person name="Garcia-Vazquez E."/>
            <person name="Machado-Schiaffino G."/>
        </authorList>
    </citation>
    <scope>NUCLEOTIDE SEQUENCE</scope>
    <source>
        <strain evidence="10">C29</strain>
        <tissue evidence="10">Fin</tissue>
    </source>
</reference>
<organism evidence="10 11">
    <name type="scientific">Merluccius polli</name>
    <name type="common">Benguela hake</name>
    <name type="synonym">Merluccius cadenati</name>
    <dbReference type="NCBI Taxonomy" id="89951"/>
    <lineage>
        <taxon>Eukaryota</taxon>
        <taxon>Metazoa</taxon>
        <taxon>Chordata</taxon>
        <taxon>Craniata</taxon>
        <taxon>Vertebrata</taxon>
        <taxon>Euteleostomi</taxon>
        <taxon>Actinopterygii</taxon>
        <taxon>Neopterygii</taxon>
        <taxon>Teleostei</taxon>
        <taxon>Neoteleostei</taxon>
        <taxon>Acanthomorphata</taxon>
        <taxon>Zeiogadaria</taxon>
        <taxon>Gadariae</taxon>
        <taxon>Gadiformes</taxon>
        <taxon>Gadoidei</taxon>
        <taxon>Merlucciidae</taxon>
        <taxon>Merluccius</taxon>
    </lineage>
</organism>
<dbReference type="GO" id="GO:0042755">
    <property type="term" value="P:eating behavior"/>
    <property type="evidence" value="ECO:0007669"/>
    <property type="project" value="TreeGrafter"/>
</dbReference>
<protein>
    <submittedName>
        <fullName evidence="10">Pro-thyrotropin-releasing hormone-A</fullName>
    </submittedName>
</protein>
<evidence type="ECO:0000256" key="5">
    <source>
        <dbReference type="ARBA" id="ARBA00022702"/>
    </source>
</evidence>
<sequence length="296" mass="33339">MARGESLLIPQSWPLRVTGRRGQALAMKSTYLLLLASLTVGNLTGSRGQGMPEDGTVDHITIDDIILQRAETILLRSILEKMQEDGDTKGVSSQLDCLVKRLHPQRQTEDLEKRQHPGRREEEEDGEEQQEVEEEQEEVGGEDYEAVEKRQHPGKRDDDDEDPDSFLQYQKRQHPGRRAAGLEPTLGQLSKRQHPGKRLLMLFSKRQHPGKRGDEAVLRQLVRRQHPGKRFWETPSPDSGPDSGPPCDALDPTSGCSQTSLLLDLLDNVAKGGRVEEKRQHPGKRLAPPEEDLVEK</sequence>
<name>A0AA47P3U9_MERPO</name>
<dbReference type="PANTHER" id="PTHR17530:SF2">
    <property type="entry name" value="PRO-THYROTROPIN-RELEASING HORMONE"/>
    <property type="match status" value="1"/>
</dbReference>
<evidence type="ECO:0000256" key="6">
    <source>
        <dbReference type="ARBA" id="ARBA00022729"/>
    </source>
</evidence>
<comment type="similarity">
    <text evidence="2">Belongs to the TRH family.</text>
</comment>
<keyword evidence="6" id="KW-0732">Signal</keyword>
<keyword evidence="4" id="KW-0165">Cleavage on pair of basic residues</keyword>
<dbReference type="GO" id="GO:0032024">
    <property type="term" value="P:positive regulation of insulin secretion"/>
    <property type="evidence" value="ECO:0007669"/>
    <property type="project" value="TreeGrafter"/>
</dbReference>
<keyword evidence="5" id="KW-0372">Hormone</keyword>
<dbReference type="GO" id="GO:0014054">
    <property type="term" value="P:positive regulation of gamma-aminobutyric acid secretion"/>
    <property type="evidence" value="ECO:0007669"/>
    <property type="project" value="TreeGrafter"/>
</dbReference>
<dbReference type="Proteomes" id="UP001174136">
    <property type="component" value="Unassembled WGS sequence"/>
</dbReference>
<feature type="compositionally biased region" description="Acidic residues" evidence="9">
    <location>
        <begin position="122"/>
        <end position="145"/>
    </location>
</feature>
<proteinExistence type="inferred from homology"/>
<feature type="compositionally biased region" description="Basic and acidic residues" evidence="9">
    <location>
        <begin position="106"/>
        <end position="121"/>
    </location>
</feature>
<feature type="compositionally biased region" description="Basic and acidic residues" evidence="9">
    <location>
        <begin position="146"/>
        <end position="157"/>
    </location>
</feature>
<evidence type="ECO:0000256" key="8">
    <source>
        <dbReference type="ARBA" id="ARBA00022815"/>
    </source>
</evidence>
<evidence type="ECO:0000256" key="3">
    <source>
        <dbReference type="ARBA" id="ARBA00022525"/>
    </source>
</evidence>
<evidence type="ECO:0000256" key="7">
    <source>
        <dbReference type="ARBA" id="ARBA00022737"/>
    </source>
</evidence>
<accession>A0AA47P3U9</accession>
<dbReference type="PANTHER" id="PTHR17530">
    <property type="entry name" value="PRO-THYROTROPIN-RELEASING HORMONE"/>
    <property type="match status" value="1"/>
</dbReference>
<feature type="region of interest" description="Disordered" evidence="9">
    <location>
        <begin position="222"/>
        <end position="256"/>
    </location>
</feature>
<keyword evidence="7" id="KW-0677">Repeat</keyword>
<dbReference type="GO" id="GO:0001692">
    <property type="term" value="P:histamine metabolic process"/>
    <property type="evidence" value="ECO:0007669"/>
    <property type="project" value="TreeGrafter"/>
</dbReference>
<feature type="region of interest" description="Disordered" evidence="9">
    <location>
        <begin position="102"/>
        <end position="195"/>
    </location>
</feature>
<evidence type="ECO:0000256" key="2">
    <source>
        <dbReference type="ARBA" id="ARBA00010437"/>
    </source>
</evidence>
<evidence type="ECO:0000256" key="1">
    <source>
        <dbReference type="ARBA" id="ARBA00004613"/>
    </source>
</evidence>
<keyword evidence="3" id="KW-0964">Secreted</keyword>
<dbReference type="GO" id="GO:0008437">
    <property type="term" value="F:thyrotropin-releasing hormone activity"/>
    <property type="evidence" value="ECO:0007669"/>
    <property type="project" value="InterPro"/>
</dbReference>
<dbReference type="Pfam" id="PF05438">
    <property type="entry name" value="TRH"/>
    <property type="match status" value="1"/>
</dbReference>
<keyword evidence="11" id="KW-1185">Reference proteome</keyword>
<dbReference type="InterPro" id="IPR008857">
    <property type="entry name" value="TRH"/>
</dbReference>
<feature type="region of interest" description="Disordered" evidence="9">
    <location>
        <begin position="273"/>
        <end position="296"/>
    </location>
</feature>
<evidence type="ECO:0000256" key="4">
    <source>
        <dbReference type="ARBA" id="ARBA00022685"/>
    </source>
</evidence>
<keyword evidence="8" id="KW-0027">Amidation</keyword>
<evidence type="ECO:0000256" key="9">
    <source>
        <dbReference type="SAM" id="MobiDB-lite"/>
    </source>
</evidence>